<evidence type="ECO:0000256" key="1">
    <source>
        <dbReference type="ARBA" id="ARBA00004275"/>
    </source>
</evidence>
<name>A0A9P7VDR9_9ASCO</name>
<dbReference type="Proteomes" id="UP000790833">
    <property type="component" value="Unassembled WGS sequence"/>
</dbReference>
<dbReference type="FunFam" id="3.90.226.10:FF:000048">
    <property type="entry name" value="3,2-trans-enoyl-CoA isomerase"/>
    <property type="match status" value="1"/>
</dbReference>
<evidence type="ECO:0000256" key="4">
    <source>
        <dbReference type="ARBA" id="ARBA00023140"/>
    </source>
</evidence>
<dbReference type="PANTHER" id="PTHR43684:SF1">
    <property type="entry name" value="ENOYL-COA DELTA ISOMERASE 2"/>
    <property type="match status" value="1"/>
</dbReference>
<proteinExistence type="inferred from homology"/>
<dbReference type="GO" id="GO:0004165">
    <property type="term" value="F:delta(3)-delta(2)-enoyl-CoA isomerase activity"/>
    <property type="evidence" value="ECO:0007669"/>
    <property type="project" value="UniProtKB-ARBA"/>
</dbReference>
<comment type="similarity">
    <text evidence="3">Belongs to the enoyl-CoA hydratase/isomerase family.</text>
</comment>
<dbReference type="PANTHER" id="PTHR43684">
    <property type="match status" value="1"/>
</dbReference>
<dbReference type="OrthoDB" id="2018133at2759"/>
<dbReference type="EMBL" id="JAHMUF010000002">
    <property type="protein sequence ID" value="KAG7195922.1"/>
    <property type="molecule type" value="Genomic_DNA"/>
</dbReference>
<comment type="caution">
    <text evidence="6">The sequence shown here is derived from an EMBL/GenBank/DDBJ whole genome shotgun (WGS) entry which is preliminary data.</text>
</comment>
<accession>A0A9P7VDR9</accession>
<sequence length="276" mass="30698">MSEGKDILYEVRGKVAIITLNLPKALNALNFDQYLLLGKLMEKADAEESTAVTIIQSTGRFWSAGANTHGIDSEEAKKQQNDDQHVVWLGNFTARNVWLTDTFAKHSKVIVVAANGPAIGLSAALMAQADLIYVKEEKDFWILTPFSNLGLVAEGASSATLFLRLGWSKASEALLFSRPIKGPDLKSLGFINQSYDGQFKSTEEFNDAIYKQIIDQFDHLYVPSIIANKKLLKDNINKLISAANTEEGIGGFNRFVKGIPQQRFQMLNDKKLKHKF</sequence>
<dbReference type="InterPro" id="IPR051053">
    <property type="entry name" value="ECH/Chromodomain_protein"/>
</dbReference>
<dbReference type="RefSeq" id="XP_043051467.1">
    <property type="nucleotide sequence ID" value="XM_043193079.1"/>
</dbReference>
<dbReference type="CDD" id="cd06558">
    <property type="entry name" value="crotonase-like"/>
    <property type="match status" value="1"/>
</dbReference>
<dbReference type="Gene3D" id="3.90.226.10">
    <property type="entry name" value="2-enoyl-CoA Hydratase, Chain A, domain 1"/>
    <property type="match status" value="1"/>
</dbReference>
<keyword evidence="4" id="KW-0576">Peroxisome</keyword>
<keyword evidence="7" id="KW-1185">Reference proteome</keyword>
<evidence type="ECO:0000313" key="7">
    <source>
        <dbReference type="Proteomes" id="UP000790833"/>
    </source>
</evidence>
<protein>
    <submittedName>
        <fullName evidence="6">Uncharacterized protein</fullName>
    </submittedName>
</protein>
<evidence type="ECO:0000256" key="2">
    <source>
        <dbReference type="ARBA" id="ARBA00005005"/>
    </source>
</evidence>
<dbReference type="AlphaFoldDB" id="A0A9P7VDR9"/>
<gene>
    <name evidence="6" type="ORF">KQ657_002308</name>
</gene>
<evidence type="ECO:0000313" key="6">
    <source>
        <dbReference type="EMBL" id="KAG7195922.1"/>
    </source>
</evidence>
<organism evidence="6 7">
    <name type="scientific">Scheffersomyces spartinae</name>
    <dbReference type="NCBI Taxonomy" id="45513"/>
    <lineage>
        <taxon>Eukaryota</taxon>
        <taxon>Fungi</taxon>
        <taxon>Dikarya</taxon>
        <taxon>Ascomycota</taxon>
        <taxon>Saccharomycotina</taxon>
        <taxon>Pichiomycetes</taxon>
        <taxon>Debaryomycetaceae</taxon>
        <taxon>Scheffersomyces</taxon>
    </lineage>
</organism>
<dbReference type="InterPro" id="IPR001753">
    <property type="entry name" value="Enoyl-CoA_hydra/iso"/>
</dbReference>
<dbReference type="GO" id="GO:0005782">
    <property type="term" value="C:peroxisomal matrix"/>
    <property type="evidence" value="ECO:0007669"/>
    <property type="project" value="TreeGrafter"/>
</dbReference>
<dbReference type="InterPro" id="IPR029045">
    <property type="entry name" value="ClpP/crotonase-like_dom_sf"/>
</dbReference>
<dbReference type="GeneID" id="66115682"/>
<evidence type="ECO:0000256" key="3">
    <source>
        <dbReference type="ARBA" id="ARBA00005254"/>
    </source>
</evidence>
<evidence type="ECO:0000256" key="5">
    <source>
        <dbReference type="ARBA" id="ARBA00023235"/>
    </source>
</evidence>
<comment type="pathway">
    <text evidence="2">Lipid metabolism; fatty acid beta-oxidation.</text>
</comment>
<dbReference type="Pfam" id="PF00378">
    <property type="entry name" value="ECH_1"/>
    <property type="match status" value="1"/>
</dbReference>
<reference evidence="6" key="1">
    <citation type="submission" date="2021-03" db="EMBL/GenBank/DDBJ databases">
        <authorList>
            <person name="Palmer J.M."/>
        </authorList>
    </citation>
    <scope>NUCLEOTIDE SEQUENCE</scope>
    <source>
        <strain evidence="6">ARV_011</strain>
    </source>
</reference>
<keyword evidence="5" id="KW-0413">Isomerase</keyword>
<dbReference type="SUPFAM" id="SSF52096">
    <property type="entry name" value="ClpP/crotonase"/>
    <property type="match status" value="1"/>
</dbReference>
<dbReference type="GO" id="GO:0006635">
    <property type="term" value="P:fatty acid beta-oxidation"/>
    <property type="evidence" value="ECO:0007669"/>
    <property type="project" value="TreeGrafter"/>
</dbReference>
<comment type="subcellular location">
    <subcellularLocation>
        <location evidence="1">Peroxisome</location>
    </subcellularLocation>
</comment>